<keyword evidence="4" id="KW-0456">Lyase</keyword>
<keyword evidence="1" id="KW-0479">Metal-binding</keyword>
<evidence type="ECO:0000259" key="6">
    <source>
        <dbReference type="Pfam" id="PF00294"/>
    </source>
</evidence>
<dbReference type="InterPro" id="IPR022830">
    <property type="entry name" value="Indigdn_synthA-like"/>
</dbReference>
<accession>A0A6A6FDF0</accession>
<dbReference type="PANTHER" id="PTHR42909">
    <property type="entry name" value="ZGC:136858"/>
    <property type="match status" value="1"/>
</dbReference>
<evidence type="ECO:0000313" key="8">
    <source>
        <dbReference type="Proteomes" id="UP000799539"/>
    </source>
</evidence>
<keyword evidence="5" id="KW-0326">Glycosidase</keyword>
<evidence type="ECO:0000313" key="7">
    <source>
        <dbReference type="EMBL" id="KAF2211373.1"/>
    </source>
</evidence>
<evidence type="ECO:0000256" key="5">
    <source>
        <dbReference type="ARBA" id="ARBA00023295"/>
    </source>
</evidence>
<keyword evidence="2" id="KW-0378">Hydrolase</keyword>
<dbReference type="Gene3D" id="3.40.1790.10">
    <property type="entry name" value="Indigoidine synthase domain"/>
    <property type="match status" value="1"/>
</dbReference>
<dbReference type="HAMAP" id="MF_01876">
    <property type="entry name" value="PsiMP_glycosidase"/>
    <property type="match status" value="1"/>
</dbReference>
<dbReference type="CDD" id="cd01941">
    <property type="entry name" value="YeiC_kinase_like"/>
    <property type="match status" value="1"/>
</dbReference>
<dbReference type="GO" id="GO:0005737">
    <property type="term" value="C:cytoplasm"/>
    <property type="evidence" value="ECO:0007669"/>
    <property type="project" value="TreeGrafter"/>
</dbReference>
<name>A0A6A6FDF0_9PEZI</name>
<dbReference type="PANTHER" id="PTHR42909:SF1">
    <property type="entry name" value="CARBOHYDRATE KINASE PFKB DOMAIN-CONTAINING PROTEIN"/>
    <property type="match status" value="1"/>
</dbReference>
<dbReference type="GO" id="GO:0046872">
    <property type="term" value="F:metal ion binding"/>
    <property type="evidence" value="ECO:0007669"/>
    <property type="project" value="UniProtKB-KW"/>
</dbReference>
<dbReference type="Proteomes" id="UP000799539">
    <property type="component" value="Unassembled WGS sequence"/>
</dbReference>
<dbReference type="InterPro" id="IPR011611">
    <property type="entry name" value="PfkB_dom"/>
</dbReference>
<sequence length="777" mass="82334">MSTSRICRACRNGLGPARSQSINTASRRNLSTTSKYFRVSEEVQQAIAEQKPVVALESTIYTHGFPYPDNLALASKLESLVRLKGGVPATIGILEGVARVGLGADELVRLVSAPASKISRRDFGFVLGLKDAEGKALNGGTTVSGTMILAQMAGIRVFGTGGLGGVHRGAEQTMDISADLTELGRTPIAVISSGCKSFLDIPKTLEYLETQGVAVATFADGRAGHVDFPAFYTRDSGVKSPQVLQTEEDAARIILAQQALGLQSGMHFANPIPEQHSLPFQQMEEAIYQALQAASAAGATGAASTPYILSRLKEITGGKGVEANRALVEANVVRATKVAVALQKLEQQETAGVEAPAPPETKGSVFVAGSLAVDLACDFDPKSGSSLQSPELNTSNPAKIMESLGGVGHNVARAAHLLGANVRLCSAIGDDLTGKAALEALSAAGMSTEGIQTLPASSETRTAQYIAVNDRNKDLVLAMADMSILETPSSQNPIIKDTFQNFWLPQLRSHHPTHLVLDGNWSPEHLAHWLSAAKTKSDTTTTTTTHVTFEPVSTRKSTTPFHLPSTHQTLLPFPHHSIDLTTPNTYELKAMYFSARSLDLFDTASWWSIIDSLGIPQTGARVQLTHATSSRLVDEGIPQQTIQLLPYMPTICCKLGPEGVLLTQLLPAGDERLSDGAYAPYILSRCANGTEESVGVGGVYMQLFPAVEEVRAEDVVSVNGVGDTFAGTIVAGLAGAKQKGKKGRVEDLIDVAQRAAVLTLKSRESVSPELGVLRSSL</sequence>
<dbReference type="Pfam" id="PF00294">
    <property type="entry name" value="PfkB"/>
    <property type="match status" value="1"/>
</dbReference>
<keyword evidence="8" id="KW-1185">Reference proteome</keyword>
<protein>
    <recommendedName>
        <fullName evidence="6">Carbohydrate kinase PfkB domain-containing protein</fullName>
    </recommendedName>
</protein>
<dbReference type="SUPFAM" id="SSF53613">
    <property type="entry name" value="Ribokinase-like"/>
    <property type="match status" value="1"/>
</dbReference>
<dbReference type="EMBL" id="ML992677">
    <property type="protein sequence ID" value="KAF2211373.1"/>
    <property type="molecule type" value="Genomic_DNA"/>
</dbReference>
<dbReference type="Gene3D" id="3.40.1190.20">
    <property type="match status" value="1"/>
</dbReference>
<keyword evidence="3" id="KW-0464">Manganese</keyword>
<dbReference type="InterPro" id="IPR029056">
    <property type="entry name" value="Ribokinase-like"/>
</dbReference>
<evidence type="ECO:0000256" key="2">
    <source>
        <dbReference type="ARBA" id="ARBA00022801"/>
    </source>
</evidence>
<dbReference type="InterPro" id="IPR007342">
    <property type="entry name" value="PsuG"/>
</dbReference>
<evidence type="ECO:0000256" key="1">
    <source>
        <dbReference type="ARBA" id="ARBA00022723"/>
    </source>
</evidence>
<dbReference type="GO" id="GO:0016798">
    <property type="term" value="F:hydrolase activity, acting on glycosyl bonds"/>
    <property type="evidence" value="ECO:0007669"/>
    <property type="project" value="UniProtKB-KW"/>
</dbReference>
<gene>
    <name evidence="7" type="ORF">CERZMDRAFT_112785</name>
</gene>
<dbReference type="AlphaFoldDB" id="A0A6A6FDF0"/>
<reference evidence="7" key="1">
    <citation type="journal article" date="2020" name="Stud. Mycol.">
        <title>101 Dothideomycetes genomes: a test case for predicting lifestyles and emergence of pathogens.</title>
        <authorList>
            <person name="Haridas S."/>
            <person name="Albert R."/>
            <person name="Binder M."/>
            <person name="Bloem J."/>
            <person name="Labutti K."/>
            <person name="Salamov A."/>
            <person name="Andreopoulos B."/>
            <person name="Baker S."/>
            <person name="Barry K."/>
            <person name="Bills G."/>
            <person name="Bluhm B."/>
            <person name="Cannon C."/>
            <person name="Castanera R."/>
            <person name="Culley D."/>
            <person name="Daum C."/>
            <person name="Ezra D."/>
            <person name="Gonzalez J."/>
            <person name="Henrissat B."/>
            <person name="Kuo A."/>
            <person name="Liang C."/>
            <person name="Lipzen A."/>
            <person name="Lutzoni F."/>
            <person name="Magnuson J."/>
            <person name="Mondo S."/>
            <person name="Nolan M."/>
            <person name="Ohm R."/>
            <person name="Pangilinan J."/>
            <person name="Park H.-J."/>
            <person name="Ramirez L."/>
            <person name="Alfaro M."/>
            <person name="Sun H."/>
            <person name="Tritt A."/>
            <person name="Yoshinaga Y."/>
            <person name="Zwiers L.-H."/>
            <person name="Turgeon B."/>
            <person name="Goodwin S."/>
            <person name="Spatafora J."/>
            <person name="Crous P."/>
            <person name="Grigoriev I."/>
        </authorList>
    </citation>
    <scope>NUCLEOTIDE SEQUENCE</scope>
    <source>
        <strain evidence="7">SCOH1-5</strain>
    </source>
</reference>
<proteinExistence type="inferred from homology"/>
<evidence type="ECO:0000256" key="4">
    <source>
        <dbReference type="ARBA" id="ARBA00023239"/>
    </source>
</evidence>
<evidence type="ECO:0000256" key="3">
    <source>
        <dbReference type="ARBA" id="ARBA00023211"/>
    </source>
</evidence>
<dbReference type="Pfam" id="PF04227">
    <property type="entry name" value="Indigoidine_A"/>
    <property type="match status" value="1"/>
</dbReference>
<dbReference type="OrthoDB" id="198885at2759"/>
<dbReference type="SUPFAM" id="SSF110581">
    <property type="entry name" value="Indigoidine synthase A-like"/>
    <property type="match status" value="1"/>
</dbReference>
<feature type="domain" description="Carbohydrate kinase PfkB" evidence="6">
    <location>
        <begin position="378"/>
        <end position="538"/>
    </location>
</feature>
<dbReference type="GO" id="GO:0004730">
    <property type="term" value="F:pseudouridylate synthase activity"/>
    <property type="evidence" value="ECO:0007669"/>
    <property type="project" value="InterPro"/>
</dbReference>
<organism evidence="7 8">
    <name type="scientific">Cercospora zeae-maydis SCOH1-5</name>
    <dbReference type="NCBI Taxonomy" id="717836"/>
    <lineage>
        <taxon>Eukaryota</taxon>
        <taxon>Fungi</taxon>
        <taxon>Dikarya</taxon>
        <taxon>Ascomycota</taxon>
        <taxon>Pezizomycotina</taxon>
        <taxon>Dothideomycetes</taxon>
        <taxon>Dothideomycetidae</taxon>
        <taxon>Mycosphaerellales</taxon>
        <taxon>Mycosphaerellaceae</taxon>
        <taxon>Cercospora</taxon>
    </lineage>
</organism>